<evidence type="ECO:0000256" key="2">
    <source>
        <dbReference type="ARBA" id="ARBA00022737"/>
    </source>
</evidence>
<dbReference type="InterPro" id="IPR045078">
    <property type="entry name" value="TST/MPST-like"/>
</dbReference>
<reference evidence="4 5" key="1">
    <citation type="journal article" date="2009" name="Genome Biol.">
        <title>Comparative genome and phenotypic analysis of Clostridium difficile 027 strains provides insight into the evolution of a hypervirulent bacterium.</title>
        <authorList>
            <person name="Stabler R.A."/>
            <person name="He M."/>
            <person name="Dawson L."/>
            <person name="Martin M."/>
            <person name="Valiente E."/>
            <person name="Corton C."/>
            <person name="Lawley T.D."/>
            <person name="Sebaihia M."/>
            <person name="Quail M.A."/>
            <person name="Rose G."/>
            <person name="Gerding D.N."/>
            <person name="Gibert M."/>
            <person name="Popoff M.R."/>
            <person name="Parkhill J."/>
            <person name="Dougan G."/>
            <person name="Wren B.W."/>
        </authorList>
    </citation>
    <scope>NUCLEOTIDE SEQUENCE [LARGE SCALE GENOMIC DNA]</scope>
    <source>
        <strain evidence="4 5">CD196</strain>
    </source>
</reference>
<name>A0A0H3N6Q1_CLODC</name>
<dbReference type="AlphaFoldDB" id="A0A0H3N6Q1"/>
<dbReference type="CDD" id="cd01449">
    <property type="entry name" value="TST_Repeat_2"/>
    <property type="match status" value="1"/>
</dbReference>
<dbReference type="KEGG" id="cdc:CD196_1407"/>
<dbReference type="RefSeq" id="WP_003436717.1">
    <property type="nucleotide sequence ID" value="NC_013315.1"/>
</dbReference>
<keyword evidence="1" id="KW-0808">Transferase</keyword>
<feature type="domain" description="Rhodanese" evidence="3">
    <location>
        <begin position="16"/>
        <end position="135"/>
    </location>
</feature>
<sequence length="283" mass="31906">MKNIISAKELISKLEKNDNLVVIDCRFDLINRTYGIDSYKKGHIKGSFILDIDKDLSSPTKEHGGKNPLQDPLILKEKLEKMGVDNDTTIVTYDDGDLNGACRLFFQLKHLGLKNVYVLDGGITSFVKEGGELEEKVNIPSCTGKEIRPNINNDLVVPMEYVKSKLYKKDTVIIDCRANERYQGLVEPAYSKAGHIPSAKNYFCKDLIKSDFENGSLKDIEFLKKFFKDLNNYDEVILSCGSGISACVNSLALRELDIPHKIYIGSFSDWISYDDNEIKTGQE</sequence>
<dbReference type="Pfam" id="PF00581">
    <property type="entry name" value="Rhodanese"/>
    <property type="match status" value="2"/>
</dbReference>
<dbReference type="PANTHER" id="PTHR11364">
    <property type="entry name" value="THIOSULFATE SULFERTANSFERASE"/>
    <property type="match status" value="1"/>
</dbReference>
<evidence type="ECO:0000313" key="4">
    <source>
        <dbReference type="EMBL" id="CBA62705.1"/>
    </source>
</evidence>
<proteinExistence type="predicted"/>
<dbReference type="SMART" id="SM00450">
    <property type="entry name" value="RHOD"/>
    <property type="match status" value="2"/>
</dbReference>
<dbReference type="InterPro" id="IPR001763">
    <property type="entry name" value="Rhodanese-like_dom"/>
</dbReference>
<evidence type="ECO:0000259" key="3">
    <source>
        <dbReference type="PROSITE" id="PS50206"/>
    </source>
</evidence>
<dbReference type="Gene3D" id="3.40.250.10">
    <property type="entry name" value="Rhodanese-like domain"/>
    <property type="match status" value="2"/>
</dbReference>
<dbReference type="SUPFAM" id="SSF52821">
    <property type="entry name" value="Rhodanese/Cell cycle control phosphatase"/>
    <property type="match status" value="2"/>
</dbReference>
<dbReference type="EMBL" id="FN538970">
    <property type="protein sequence ID" value="CBA62705.1"/>
    <property type="molecule type" value="Genomic_DNA"/>
</dbReference>
<accession>A0A0H3N6Q1</accession>
<gene>
    <name evidence="4" type="primary">sseA</name>
    <name evidence="4" type="ordered locus">CD196_1407</name>
</gene>
<evidence type="ECO:0000256" key="1">
    <source>
        <dbReference type="ARBA" id="ARBA00022679"/>
    </source>
</evidence>
<feature type="domain" description="Rhodanese" evidence="3">
    <location>
        <begin position="167"/>
        <end position="279"/>
    </location>
</feature>
<dbReference type="GeneID" id="66353944"/>
<keyword evidence="2" id="KW-0677">Repeat</keyword>
<evidence type="ECO:0000313" key="5">
    <source>
        <dbReference type="Proteomes" id="UP000002068"/>
    </source>
</evidence>
<organism evidence="4 5">
    <name type="scientific">Clostridioides difficile (strain CD196)</name>
    <name type="common">Peptoclostridium difficile</name>
    <dbReference type="NCBI Taxonomy" id="645462"/>
    <lineage>
        <taxon>Bacteria</taxon>
        <taxon>Bacillati</taxon>
        <taxon>Bacillota</taxon>
        <taxon>Clostridia</taxon>
        <taxon>Peptostreptococcales</taxon>
        <taxon>Peptostreptococcaceae</taxon>
        <taxon>Clostridioides</taxon>
    </lineage>
</organism>
<dbReference type="GO" id="GO:0004792">
    <property type="term" value="F:thiosulfate-cyanide sulfurtransferase activity"/>
    <property type="evidence" value="ECO:0007669"/>
    <property type="project" value="TreeGrafter"/>
</dbReference>
<dbReference type="PROSITE" id="PS50206">
    <property type="entry name" value="RHODANESE_3"/>
    <property type="match status" value="2"/>
</dbReference>
<dbReference type="Proteomes" id="UP000002068">
    <property type="component" value="Chromosome"/>
</dbReference>
<dbReference type="InterPro" id="IPR036873">
    <property type="entry name" value="Rhodanese-like_dom_sf"/>
</dbReference>
<dbReference type="PATRIC" id="fig|645462.16.peg.1499"/>
<dbReference type="HOGENOM" id="CLU_031618_0_0_9"/>
<protein>
    <submittedName>
        <fullName evidence="4">3-mercaptopyruvate sulfurtransferase</fullName>
    </submittedName>
</protein>
<dbReference type="PANTHER" id="PTHR11364:SF27">
    <property type="entry name" value="SULFURTRANSFERASE"/>
    <property type="match status" value="1"/>
</dbReference>
<dbReference type="CDD" id="cd01448">
    <property type="entry name" value="TST_Repeat_1"/>
    <property type="match status" value="1"/>
</dbReference>